<feature type="transmembrane region" description="Helical" evidence="1">
    <location>
        <begin position="45"/>
        <end position="61"/>
    </location>
</feature>
<keyword evidence="1" id="KW-0472">Membrane</keyword>
<gene>
    <name evidence="2" type="ORF">SAMN05660976_08248</name>
</gene>
<keyword evidence="1" id="KW-1133">Transmembrane helix</keyword>
<evidence type="ECO:0000313" key="3">
    <source>
        <dbReference type="Proteomes" id="UP000198953"/>
    </source>
</evidence>
<feature type="transmembrane region" description="Helical" evidence="1">
    <location>
        <begin position="227"/>
        <end position="249"/>
    </location>
</feature>
<name>A0A1H8J6D4_9ACTN</name>
<feature type="transmembrane region" description="Helical" evidence="1">
    <location>
        <begin position="367"/>
        <end position="385"/>
    </location>
</feature>
<keyword evidence="1" id="KW-0812">Transmembrane</keyword>
<reference evidence="2 3" key="1">
    <citation type="submission" date="2016-10" db="EMBL/GenBank/DDBJ databases">
        <authorList>
            <person name="de Groot N.N."/>
        </authorList>
    </citation>
    <scope>NUCLEOTIDE SEQUENCE [LARGE SCALE GENOMIC DNA]</scope>
    <source>
        <strain evidence="2 3">DSM 43357</strain>
    </source>
</reference>
<accession>A0A1H8J6D4</accession>
<dbReference type="Proteomes" id="UP000198953">
    <property type="component" value="Unassembled WGS sequence"/>
</dbReference>
<feature type="transmembrane region" description="Helical" evidence="1">
    <location>
        <begin position="116"/>
        <end position="135"/>
    </location>
</feature>
<dbReference type="EMBL" id="FOBF01000035">
    <property type="protein sequence ID" value="SEN75598.1"/>
    <property type="molecule type" value="Genomic_DNA"/>
</dbReference>
<organism evidence="2 3">
    <name type="scientific">Nonomuraea pusilla</name>
    <dbReference type="NCBI Taxonomy" id="46177"/>
    <lineage>
        <taxon>Bacteria</taxon>
        <taxon>Bacillati</taxon>
        <taxon>Actinomycetota</taxon>
        <taxon>Actinomycetes</taxon>
        <taxon>Streptosporangiales</taxon>
        <taxon>Streptosporangiaceae</taxon>
        <taxon>Nonomuraea</taxon>
    </lineage>
</organism>
<sequence length="416" mass="41209">MTARQSPALPRPAAIAALFAGRGAYRAALWTSNLVLLGLWGPREFALYATATGVSGWLLALTSSGIEKAALALVPRRGGGGLIPLFALLAAAPFALVLLGWLALAAADPSGAPARYAAAAALACGLGCCAVMAGLNRVAGRPRVDVLAYLTLACAQAGGVLLVAWTGLGAHALLAVHVGVLVVLDVTLAARLAGGRLGDLIKGLLKGPFKGPAPAVPGGSPGPALRAAALLSAGEVTSVAASSVMFGYFAHLGDAHATSVFYVWSVALSVVTMGAGYLLRIVQPRVAVWIEGAGSGSARSAARRILVPAVAGGAALTAALAAAAAAGQRGPVATGCALLAEAALVAAVLPAFLLVENTDDGGRRRAALAACLQLAVTAAAGWFLVPAAESFGALLAYCAGEVVKGGVMLLSLRGAR</sequence>
<feature type="transmembrane region" description="Helical" evidence="1">
    <location>
        <begin position="147"/>
        <end position="168"/>
    </location>
</feature>
<feature type="transmembrane region" description="Helical" evidence="1">
    <location>
        <begin position="261"/>
        <end position="279"/>
    </location>
</feature>
<feature type="transmembrane region" description="Helical" evidence="1">
    <location>
        <begin position="174"/>
        <end position="194"/>
    </location>
</feature>
<evidence type="ECO:0008006" key="4">
    <source>
        <dbReference type="Google" id="ProtNLM"/>
    </source>
</evidence>
<feature type="transmembrane region" description="Helical" evidence="1">
    <location>
        <begin position="305"/>
        <end position="326"/>
    </location>
</feature>
<dbReference type="OrthoDB" id="3538362at2"/>
<dbReference type="RefSeq" id="WP_091105827.1">
    <property type="nucleotide sequence ID" value="NZ_FOBF01000035.1"/>
</dbReference>
<evidence type="ECO:0000313" key="2">
    <source>
        <dbReference type="EMBL" id="SEN75598.1"/>
    </source>
</evidence>
<protein>
    <recommendedName>
        <fullName evidence="4">Membrane protein involved in the export of O-antigen and teichoic acid</fullName>
    </recommendedName>
</protein>
<dbReference type="AlphaFoldDB" id="A0A1H8J6D4"/>
<dbReference type="STRING" id="46177.SAMN05660976_08248"/>
<feature type="transmembrane region" description="Helical" evidence="1">
    <location>
        <begin position="391"/>
        <end position="412"/>
    </location>
</feature>
<evidence type="ECO:0000256" key="1">
    <source>
        <dbReference type="SAM" id="Phobius"/>
    </source>
</evidence>
<feature type="transmembrane region" description="Helical" evidence="1">
    <location>
        <begin position="82"/>
        <end position="104"/>
    </location>
</feature>
<keyword evidence="3" id="KW-1185">Reference proteome</keyword>
<feature type="transmembrane region" description="Helical" evidence="1">
    <location>
        <begin position="332"/>
        <end position="355"/>
    </location>
</feature>
<proteinExistence type="predicted"/>